<dbReference type="GO" id="GO:0061817">
    <property type="term" value="P:endoplasmic reticulum-plasma membrane tethering"/>
    <property type="evidence" value="ECO:0007669"/>
    <property type="project" value="InterPro"/>
</dbReference>
<dbReference type="RefSeq" id="XP_058336641.1">
    <property type="nucleotide sequence ID" value="XM_058492603.1"/>
</dbReference>
<evidence type="ECO:0008006" key="11">
    <source>
        <dbReference type="Google" id="ProtNLM"/>
    </source>
</evidence>
<dbReference type="Proteomes" id="UP001234581">
    <property type="component" value="Unassembled WGS sequence"/>
</dbReference>
<feature type="domain" description="SMP-LTD" evidence="8">
    <location>
        <begin position="194"/>
        <end position="399"/>
    </location>
</feature>
<dbReference type="Pfam" id="PF25669">
    <property type="entry name" value="SMP_MUG190-like"/>
    <property type="match status" value="2"/>
</dbReference>
<evidence type="ECO:0000259" key="7">
    <source>
        <dbReference type="PROSITE" id="PS50004"/>
    </source>
</evidence>
<keyword evidence="5" id="KW-0472">Membrane</keyword>
<name>A0AAD7XVJ7_9FUNG</name>
<evidence type="ECO:0000256" key="6">
    <source>
        <dbReference type="SAM" id="MobiDB-lite"/>
    </source>
</evidence>
<dbReference type="InterPro" id="IPR035892">
    <property type="entry name" value="C2_domain_sf"/>
</dbReference>
<dbReference type="GO" id="GO:0008289">
    <property type="term" value="F:lipid binding"/>
    <property type="evidence" value="ECO:0007669"/>
    <property type="project" value="UniProtKB-KW"/>
</dbReference>
<dbReference type="CDD" id="cd00030">
    <property type="entry name" value="C2"/>
    <property type="match status" value="1"/>
</dbReference>
<reference evidence="9 10" key="1">
    <citation type="submission" date="2023-03" db="EMBL/GenBank/DDBJ databases">
        <title>Genome sequence of Lichtheimia ornata CBS 291.66.</title>
        <authorList>
            <person name="Mohabir J.T."/>
            <person name="Shea T.P."/>
            <person name="Kurbessoian T."/>
            <person name="Berby B."/>
            <person name="Fontaine J."/>
            <person name="Livny J."/>
            <person name="Gnirke A."/>
            <person name="Stajich J.E."/>
            <person name="Cuomo C.A."/>
        </authorList>
    </citation>
    <scope>NUCLEOTIDE SEQUENCE [LARGE SCALE GENOMIC DNA]</scope>
    <source>
        <strain evidence="9">CBS 291.66</strain>
    </source>
</reference>
<evidence type="ECO:0000256" key="1">
    <source>
        <dbReference type="ARBA" id="ARBA00004370"/>
    </source>
</evidence>
<evidence type="ECO:0000313" key="10">
    <source>
        <dbReference type="Proteomes" id="UP001234581"/>
    </source>
</evidence>
<feature type="region of interest" description="Disordered" evidence="6">
    <location>
        <begin position="1"/>
        <end position="50"/>
    </location>
</feature>
<dbReference type="Pfam" id="PF24920">
    <property type="entry name" value="C2_TCB1"/>
    <property type="match status" value="1"/>
</dbReference>
<feature type="compositionally biased region" description="Pro residues" evidence="6">
    <location>
        <begin position="10"/>
        <end position="19"/>
    </location>
</feature>
<keyword evidence="3" id="KW-0445">Lipid transport</keyword>
<dbReference type="InterPro" id="IPR037761">
    <property type="entry name" value="C2A_Tricalbin"/>
</dbReference>
<gene>
    <name evidence="9" type="ORF">O0I10_012715</name>
</gene>
<protein>
    <recommendedName>
        <fullName evidence="11">C2 domain-containing protein</fullName>
    </recommendedName>
</protein>
<evidence type="ECO:0000259" key="8">
    <source>
        <dbReference type="PROSITE" id="PS51847"/>
    </source>
</evidence>
<sequence>MDPLDESPTTPLPGTPPSPGTERSPTLVEFPAPNFGSSKPGSHDGGKNAATPDRVVVKQQQFNVDISKADQKAIATTLAAALEETMRNGDISSDNVKKSSSWWTRLLPKKLRDAGWLIIPNQEYCEEWCQHAGMIMFSVISTWMVTKMGGGLPGCLIVGGILVTCYRRSLRRLKRNAKSDLEHAMIEQRMLTDFSETADWLNHFVQRFWLIYEPILSAQIIGIADAILIESTPSFLDSIRLSQFTLGNRPFRIDSIKTYPRTEPNVVCMDWDISFTPTNVLDMTQRDLKAHVRPKIVLTIRVGKGLLGAGMPVLLEDLSFKGKLRLTLTLSKKFPHIKTVEASFLEKPHFDYALKPVGGETFGFDINNIPGLQTFVQEQVHATLGPMMYAPNVYKLDVAGMMAGTTDIHSANGVLVMTIYNATNLKEVDLFGTIDPYITFHVGNTRNAELARTSMYHDTSNPRWNETHFILLNNLDDTLYLQVMDYNSGFRDSQIGVAEFDLTEVENAARKAVQGLQLTVLRGGRPVGQVACDMRYFSVSRPVHDADGAVTMPAADSNSGVLQLTVNECSGLAGDYVNASTIVRVNGRERMRTAVFKRSSHPRWNKSVEIFVADRTKMELSVTVVDNKEFADDEVIGRWRMMLEDLLQQVPMGVGWWGLKDGPGHINLSATWKPIVMADMFATPAMPSGQQRNPIGVARLHIHAARELVNVEAVGKSDPYVRVLSGTQVRAQTEYRDDDLDPEWDTTLYVPVHSIYENLVLEVMDFNSITSDVSMGLYDLSLKRIVKEHAMADGQTYHEACGVFDEWVDLSSPDRTVENDMGQLHITASFIPVMQTRTINTTNDEDEQVVVVQPPKDLHGERIKYTTIQDEGDQQQVDLMAYESGVLCVTVNEVKLPEPIKAKVDLLLDSNDPQFTTTERKAGQLFFNETGDAFVKELDFSKLMVRVRPGRGEKVDGGLGYYNIAVREIVRRIMAGNGDQQAFDLIDGNGGSVTLSFKFIPVVHFKLDAKESLENQGNLTVTVLSASNLPAVDRSGTSDPFVVFYLDGQKVHKTEVYKKQLDPKFKDEVFTVPVPNRIDAKLTAEVYDWDQFGKDRMMCECEILFGANDLESFAARNLSFKMKDHPQSSLKARLLWQPQLLARKRTGSQLLFNATTRMFTSAPGAVFGVGKDVFGHSMSAIKRFSTNASSISTKIMEESEPLESLQGTAALQVTLVSARRLKAMDRSGTSDPYARVSLDDKVIHKTRSMKKTLHPEWNENLRTRIINDSSKPAMLEIKVRDWNTFTDVDIGECTFNVWDLIQNDALFYDGWLPLQPEGTGEIHIRVRLMQ</sequence>
<dbReference type="PROSITE" id="PS50004">
    <property type="entry name" value="C2"/>
    <property type="match status" value="5"/>
</dbReference>
<evidence type="ECO:0000313" key="9">
    <source>
        <dbReference type="EMBL" id="KAJ8651727.1"/>
    </source>
</evidence>
<dbReference type="PANTHER" id="PTHR46980:SF2">
    <property type="entry name" value="TRICALBIN-1-RELATED"/>
    <property type="match status" value="1"/>
</dbReference>
<dbReference type="CDD" id="cd04044">
    <property type="entry name" value="C2A_Tricalbin-like"/>
    <property type="match status" value="1"/>
</dbReference>
<dbReference type="Pfam" id="PF00168">
    <property type="entry name" value="C2"/>
    <property type="match status" value="5"/>
</dbReference>
<comment type="caution">
    <text evidence="9">The sequence shown here is derived from an EMBL/GenBank/DDBJ whole genome shotgun (WGS) entry which is preliminary data.</text>
</comment>
<feature type="domain" description="C2" evidence="7">
    <location>
        <begin position="999"/>
        <end position="1120"/>
    </location>
</feature>
<comment type="subcellular location">
    <subcellularLocation>
        <location evidence="1">Membrane</location>
    </subcellularLocation>
</comment>
<evidence type="ECO:0000256" key="5">
    <source>
        <dbReference type="ARBA" id="ARBA00023136"/>
    </source>
</evidence>
<keyword evidence="4" id="KW-0446">Lipid-binding</keyword>
<dbReference type="InterPro" id="IPR052455">
    <property type="entry name" value="Tricalbin_domain"/>
</dbReference>
<dbReference type="GO" id="GO:0016020">
    <property type="term" value="C:membrane"/>
    <property type="evidence" value="ECO:0007669"/>
    <property type="project" value="UniProtKB-SubCell"/>
</dbReference>
<organism evidence="9 10">
    <name type="scientific">Lichtheimia ornata</name>
    <dbReference type="NCBI Taxonomy" id="688661"/>
    <lineage>
        <taxon>Eukaryota</taxon>
        <taxon>Fungi</taxon>
        <taxon>Fungi incertae sedis</taxon>
        <taxon>Mucoromycota</taxon>
        <taxon>Mucoromycotina</taxon>
        <taxon>Mucoromycetes</taxon>
        <taxon>Mucorales</taxon>
        <taxon>Lichtheimiaceae</taxon>
        <taxon>Lichtheimia</taxon>
    </lineage>
</organism>
<proteinExistence type="predicted"/>
<dbReference type="CDD" id="cd21678">
    <property type="entry name" value="SMP_TCB"/>
    <property type="match status" value="1"/>
</dbReference>
<dbReference type="InterPro" id="IPR031468">
    <property type="entry name" value="SMP_LBD"/>
</dbReference>
<evidence type="ECO:0000256" key="4">
    <source>
        <dbReference type="ARBA" id="ARBA00023121"/>
    </source>
</evidence>
<dbReference type="SUPFAM" id="SSF49562">
    <property type="entry name" value="C2 domain (Calcium/lipid-binding domain, CaLB)"/>
    <property type="match status" value="5"/>
</dbReference>
<dbReference type="GeneID" id="83220049"/>
<keyword evidence="10" id="KW-1185">Reference proteome</keyword>
<accession>A0AAD7XVJ7</accession>
<evidence type="ECO:0000256" key="3">
    <source>
        <dbReference type="ARBA" id="ARBA00023055"/>
    </source>
</evidence>
<feature type="domain" description="C2" evidence="7">
    <location>
        <begin position="676"/>
        <end position="797"/>
    </location>
</feature>
<dbReference type="SMART" id="SM00239">
    <property type="entry name" value="C2"/>
    <property type="match status" value="5"/>
</dbReference>
<dbReference type="InterPro" id="IPR056910">
    <property type="entry name" value="TCB1-3_C2"/>
</dbReference>
<keyword evidence="2" id="KW-0813">Transport</keyword>
<dbReference type="Gene3D" id="2.60.40.150">
    <property type="entry name" value="C2 domain"/>
    <property type="match status" value="5"/>
</dbReference>
<dbReference type="PANTHER" id="PTHR46980">
    <property type="entry name" value="TRICALBIN-1-RELATED"/>
    <property type="match status" value="1"/>
</dbReference>
<feature type="domain" description="C2" evidence="7">
    <location>
        <begin position="392"/>
        <end position="516"/>
    </location>
</feature>
<dbReference type="EMBL" id="JARTCD010000148">
    <property type="protein sequence ID" value="KAJ8651727.1"/>
    <property type="molecule type" value="Genomic_DNA"/>
</dbReference>
<evidence type="ECO:0000256" key="2">
    <source>
        <dbReference type="ARBA" id="ARBA00022448"/>
    </source>
</evidence>
<dbReference type="GO" id="GO:0006869">
    <property type="term" value="P:lipid transport"/>
    <property type="evidence" value="ECO:0007669"/>
    <property type="project" value="UniProtKB-KW"/>
</dbReference>
<feature type="domain" description="C2" evidence="7">
    <location>
        <begin position="1191"/>
        <end position="1312"/>
    </location>
</feature>
<dbReference type="PROSITE" id="PS51847">
    <property type="entry name" value="SMP"/>
    <property type="match status" value="1"/>
</dbReference>
<feature type="domain" description="C2" evidence="7">
    <location>
        <begin position="542"/>
        <end position="657"/>
    </location>
</feature>
<dbReference type="InterPro" id="IPR000008">
    <property type="entry name" value="C2_dom"/>
</dbReference>